<evidence type="ECO:0000313" key="2">
    <source>
        <dbReference type="EnsemblPlants" id="OPUNC03G08440.3"/>
    </source>
</evidence>
<dbReference type="Gramene" id="OPUNC03G08440.3">
    <property type="protein sequence ID" value="OPUNC03G08440.3"/>
    <property type="gene ID" value="OPUNC03G08440"/>
</dbReference>
<evidence type="ECO:0000313" key="3">
    <source>
        <dbReference type="Proteomes" id="UP000026962"/>
    </source>
</evidence>
<sequence length="532" mass="57363">MFSGLTSQCMMHSLHFSCIQAPCHAVRDAIPLAPTQGHLLGVGAGAGAALDEQVRVQRAIGHVVVHERPLVSLAAEATETDEVDVLDHSERDHLRSELLLALPETVELLHSHGRPVRQRAFEHRAETPAPELLREVPRRGLHGPSSSSSDPCTAVTLPLLRRIRNTAATATTVTRLAKSSTTAATTLPRITIDFFHECSVDDAGTSEWATRSSGRRLHGAIREPHGVRQRQEPVSVTLERVPSHAAGGGVLQPPLLRPRLEAGGALARRVGGVAADAEGSARAVDVARVVGLRAEEDPLPRRLAPLPPPHLPVHVQHEVADGARHPVAPDRISGTFAKISPSQRPVVQYRCSPPASRSNLASPRASITMENAPGAGFSESVHDVRKLWTPRPLSYPSLAPGSQLCHATCVVVVDDDDRDRVALLFTTRLPSSWSVATVVRGGDGEEDADAFDDQSKVFDGAVENSRRSPWTLSSRRLKDRVLTVGHPNNRLLGDLLVPDAKVVLIGLPRREEAELEVAAIGDQRLVPQERLA</sequence>
<dbReference type="EnsemblPlants" id="OPUNC03G08440.3">
    <property type="protein sequence ID" value="OPUNC03G08440.3"/>
    <property type="gene ID" value="OPUNC03G08440"/>
</dbReference>
<evidence type="ECO:0000256" key="1">
    <source>
        <dbReference type="SAM" id="MobiDB-lite"/>
    </source>
</evidence>
<dbReference type="AlphaFoldDB" id="A0A0E0KAN1"/>
<feature type="compositionally biased region" description="Basic and acidic residues" evidence="1">
    <location>
        <begin position="126"/>
        <end position="138"/>
    </location>
</feature>
<keyword evidence="3" id="KW-1185">Reference proteome</keyword>
<dbReference type="Proteomes" id="UP000026962">
    <property type="component" value="Chromosome 3"/>
</dbReference>
<protein>
    <submittedName>
        <fullName evidence="2">Uncharacterized protein</fullName>
    </submittedName>
</protein>
<proteinExistence type="predicted"/>
<reference evidence="2" key="1">
    <citation type="submission" date="2015-04" db="UniProtKB">
        <authorList>
            <consortium name="EnsemblPlants"/>
        </authorList>
    </citation>
    <scope>IDENTIFICATION</scope>
</reference>
<name>A0A0E0KAN1_ORYPU</name>
<feature type="region of interest" description="Disordered" evidence="1">
    <location>
        <begin position="126"/>
        <end position="153"/>
    </location>
</feature>
<organism evidence="2">
    <name type="scientific">Oryza punctata</name>
    <name type="common">Red rice</name>
    <dbReference type="NCBI Taxonomy" id="4537"/>
    <lineage>
        <taxon>Eukaryota</taxon>
        <taxon>Viridiplantae</taxon>
        <taxon>Streptophyta</taxon>
        <taxon>Embryophyta</taxon>
        <taxon>Tracheophyta</taxon>
        <taxon>Spermatophyta</taxon>
        <taxon>Magnoliopsida</taxon>
        <taxon>Liliopsida</taxon>
        <taxon>Poales</taxon>
        <taxon>Poaceae</taxon>
        <taxon>BOP clade</taxon>
        <taxon>Oryzoideae</taxon>
        <taxon>Oryzeae</taxon>
        <taxon>Oryzinae</taxon>
        <taxon>Oryza</taxon>
    </lineage>
</organism>
<accession>A0A0E0KAN1</accession>
<dbReference type="HOGENOM" id="CLU_512308_0_0_1"/>
<reference evidence="2" key="2">
    <citation type="submission" date="2018-05" db="EMBL/GenBank/DDBJ databases">
        <title>OpunRS2 (Oryza punctata Reference Sequence Version 2).</title>
        <authorList>
            <person name="Zhang J."/>
            <person name="Kudrna D."/>
            <person name="Lee S."/>
            <person name="Talag J."/>
            <person name="Welchert J."/>
            <person name="Wing R.A."/>
        </authorList>
    </citation>
    <scope>NUCLEOTIDE SEQUENCE [LARGE SCALE GENOMIC DNA]</scope>
</reference>